<evidence type="ECO:0000256" key="1">
    <source>
        <dbReference type="SAM" id="MobiDB-lite"/>
    </source>
</evidence>
<dbReference type="RefSeq" id="WP_135418273.1">
    <property type="nucleotide sequence ID" value="NZ_SRLB01000024.1"/>
</dbReference>
<feature type="region of interest" description="Disordered" evidence="1">
    <location>
        <begin position="237"/>
        <end position="259"/>
    </location>
</feature>
<accession>A0A4Z0NJI3</accession>
<dbReference type="InterPro" id="IPR029055">
    <property type="entry name" value="Ntn_hydrolases_N"/>
</dbReference>
<dbReference type="GO" id="GO:0005839">
    <property type="term" value="C:proteasome core complex"/>
    <property type="evidence" value="ECO:0007669"/>
    <property type="project" value="InterPro"/>
</dbReference>
<dbReference type="GO" id="GO:0051603">
    <property type="term" value="P:proteolysis involved in protein catabolic process"/>
    <property type="evidence" value="ECO:0007669"/>
    <property type="project" value="InterPro"/>
</dbReference>
<organism evidence="2 3">
    <name type="scientific">Methylobacterium nonmethylotrophicum</name>
    <dbReference type="NCBI Taxonomy" id="1141884"/>
    <lineage>
        <taxon>Bacteria</taxon>
        <taxon>Pseudomonadati</taxon>
        <taxon>Pseudomonadota</taxon>
        <taxon>Alphaproteobacteria</taxon>
        <taxon>Hyphomicrobiales</taxon>
        <taxon>Methylobacteriaceae</taxon>
        <taxon>Methylobacterium</taxon>
    </lineage>
</organism>
<evidence type="ECO:0000313" key="3">
    <source>
        <dbReference type="Proteomes" id="UP000297535"/>
    </source>
</evidence>
<reference evidence="2 3" key="1">
    <citation type="submission" date="2019-04" db="EMBL/GenBank/DDBJ databases">
        <authorList>
            <person name="Feng G."/>
            <person name="Zhu H."/>
        </authorList>
    </citation>
    <scope>NUCLEOTIDE SEQUENCE [LARGE SCALE GENOMIC DNA]</scope>
    <source>
        <strain evidence="2 3">6HR-1</strain>
    </source>
</reference>
<dbReference type="SUPFAM" id="SSF56235">
    <property type="entry name" value="N-terminal nucleophile aminohydrolases (Ntn hydrolases)"/>
    <property type="match status" value="1"/>
</dbReference>
<protein>
    <submittedName>
        <fullName evidence="2">Uncharacterized protein</fullName>
    </submittedName>
</protein>
<dbReference type="Proteomes" id="UP000297535">
    <property type="component" value="Unassembled WGS sequence"/>
</dbReference>
<feature type="compositionally biased region" description="Pro residues" evidence="1">
    <location>
        <begin position="242"/>
        <end position="253"/>
    </location>
</feature>
<gene>
    <name evidence="2" type="ORF">EU555_26015</name>
</gene>
<comment type="caution">
    <text evidence="2">The sequence shown here is derived from an EMBL/GenBank/DDBJ whole genome shotgun (WGS) entry which is preliminary data.</text>
</comment>
<name>A0A4Z0NJI3_9HYPH</name>
<dbReference type="AlphaFoldDB" id="A0A4Z0NJI3"/>
<evidence type="ECO:0000313" key="2">
    <source>
        <dbReference type="EMBL" id="TGD95862.1"/>
    </source>
</evidence>
<sequence length="259" mass="27721">MTVIVGALCSDGIVIGADSMSTSGNGRSPLIQVRSDDKIRVIGGKVIVVGTGSIGLAQRFEAIVEQSWREEVFERGCQECGTSIAALARHEFTTSGVHFSPGAGLDFGAMVAAPIRDAPELIEFNTFDLQPERKTRRRHWVAMGAGQTLADPFLAFVSRVLWDGREPTVAAATVGLCWAIEHAIHYAPGGVGPPVRLAVLRREAGEWRATLLEDDALQEPRQHIAEIEKRIGFYASDGLAAAPPPPPPPPPKPAVSESD</sequence>
<dbReference type="Pfam" id="PF00227">
    <property type="entry name" value="Proteasome"/>
    <property type="match status" value="1"/>
</dbReference>
<keyword evidence="3" id="KW-1185">Reference proteome</keyword>
<dbReference type="Gene3D" id="3.60.20.10">
    <property type="entry name" value="Glutamine Phosphoribosylpyrophosphate, subunit 1, domain 1"/>
    <property type="match status" value="1"/>
</dbReference>
<proteinExistence type="predicted"/>
<dbReference type="InterPro" id="IPR001353">
    <property type="entry name" value="Proteasome_sua/b"/>
</dbReference>
<dbReference type="EMBL" id="SRLB01000024">
    <property type="protein sequence ID" value="TGD95862.1"/>
    <property type="molecule type" value="Genomic_DNA"/>
</dbReference>